<evidence type="ECO:0000313" key="4">
    <source>
        <dbReference type="EMBL" id="KAH6883823.1"/>
    </source>
</evidence>
<comment type="caution">
    <text evidence="4">The sequence shown here is derived from an EMBL/GenBank/DDBJ whole genome shotgun (WGS) entry which is preliminary data.</text>
</comment>
<feature type="coiled-coil region" evidence="2">
    <location>
        <begin position="24"/>
        <end position="58"/>
    </location>
</feature>
<organism evidence="4 5">
    <name type="scientific">Thelonectria olida</name>
    <dbReference type="NCBI Taxonomy" id="1576542"/>
    <lineage>
        <taxon>Eukaryota</taxon>
        <taxon>Fungi</taxon>
        <taxon>Dikarya</taxon>
        <taxon>Ascomycota</taxon>
        <taxon>Pezizomycotina</taxon>
        <taxon>Sordariomycetes</taxon>
        <taxon>Hypocreomycetidae</taxon>
        <taxon>Hypocreales</taxon>
        <taxon>Nectriaceae</taxon>
        <taxon>Thelonectria</taxon>
    </lineage>
</organism>
<dbReference type="OrthoDB" id="538223at2759"/>
<gene>
    <name evidence="4" type="ORF">B0T10DRAFT_445692</name>
</gene>
<dbReference type="PANTHER" id="PTHR10039:SF17">
    <property type="entry name" value="FUNGAL STAND N-TERMINAL GOODBYE DOMAIN-CONTAINING PROTEIN-RELATED"/>
    <property type="match status" value="1"/>
</dbReference>
<name>A0A9P9ALT2_9HYPO</name>
<proteinExistence type="predicted"/>
<keyword evidence="1" id="KW-0677">Repeat</keyword>
<evidence type="ECO:0000256" key="2">
    <source>
        <dbReference type="SAM" id="Coils"/>
    </source>
</evidence>
<accession>A0A9P9ALT2</accession>
<dbReference type="Pfam" id="PF24883">
    <property type="entry name" value="NPHP3_N"/>
    <property type="match status" value="1"/>
</dbReference>
<dbReference type="Gene3D" id="3.40.50.300">
    <property type="entry name" value="P-loop containing nucleotide triphosphate hydrolases"/>
    <property type="match status" value="1"/>
</dbReference>
<dbReference type="PANTHER" id="PTHR10039">
    <property type="entry name" value="AMELOGENIN"/>
    <property type="match status" value="1"/>
</dbReference>
<evidence type="ECO:0000313" key="5">
    <source>
        <dbReference type="Proteomes" id="UP000777438"/>
    </source>
</evidence>
<dbReference type="EMBL" id="JAGPYM010000022">
    <property type="protein sequence ID" value="KAH6883823.1"/>
    <property type="molecule type" value="Genomic_DNA"/>
</dbReference>
<feature type="non-terminal residue" evidence="4">
    <location>
        <position position="761"/>
    </location>
</feature>
<dbReference type="InterPro" id="IPR056884">
    <property type="entry name" value="NPHP3-like_N"/>
</dbReference>
<keyword evidence="2" id="KW-0175">Coiled coil</keyword>
<evidence type="ECO:0000256" key="1">
    <source>
        <dbReference type="ARBA" id="ARBA00022737"/>
    </source>
</evidence>
<sequence length="761" mass="86349">MEGIGIAANVIAVVDLSANVLSLCFQYSREVKNAKDDIDRLRNEVENLKATSKRFQGLIDGPHGTKLQATQELHFAVKESRSRLEELEHSLRPSTSRKAMSRFGIRALKWPFQSRDIERTIELFARSRDAISLALQVDQTAIILGIDEKAALDRLPFAEDASFDSHAEEHNSTCLPNTRVELLNDISQWISDPSSKTIFWLNGMAGTGKSTISRTTARSRSELGDLGASFFFKRGETDRANLIKFFPTLARQLATRVPGLAIHIKDVIDADSGIHGKAVREQFDKLILKPLSSIPQTSRNASSLVIVVDALDECEQDADVRLLINLFSSAQSKLHWLRIFVTSRPELPIRLGFSAIKGTYQDLILHMIPAPIIEHDIWTFLYLELGRIRDDFNMSAAEERRLPSDWPGEFILQRLVRTASPLFIFAATTCRFIDDRRCGDPETQLEEVLDQATHGSKLDMTYLPVLKQQLAGVPGYKRQEIIENFRSVVGTIVSLASPLSALALSRLLSIPLKRVSARLDMLHSVLSVPSTQESPVRLLHLSFRDYLVDHENREANELWVDEEETHRTLAKQCMRLMYNCLHEDICNLQTPGSRRSTIGSQKVKKCLPPELQYACLYWVYHRRAFNPRSDDNKEIYDFLRKHLLHWLEAMSLMGRATEILAILKSLEVWFKHGEDPRLSDFIADAVRFVTISFSVIDEAPLQICSSALVFAPTNSVIRKTFKSNVPRWISLWPHMEDHWDACLSILDDHSDLVMSVAFSHD</sequence>
<evidence type="ECO:0000259" key="3">
    <source>
        <dbReference type="Pfam" id="PF24883"/>
    </source>
</evidence>
<dbReference type="AlphaFoldDB" id="A0A9P9ALT2"/>
<protein>
    <recommendedName>
        <fullName evidence="3">Nephrocystin 3-like N-terminal domain-containing protein</fullName>
    </recommendedName>
</protein>
<feature type="domain" description="Nephrocystin 3-like N-terminal" evidence="3">
    <location>
        <begin position="185"/>
        <end position="344"/>
    </location>
</feature>
<keyword evidence="5" id="KW-1185">Reference proteome</keyword>
<dbReference type="SUPFAM" id="SSF52540">
    <property type="entry name" value="P-loop containing nucleoside triphosphate hydrolases"/>
    <property type="match status" value="1"/>
</dbReference>
<dbReference type="Proteomes" id="UP000777438">
    <property type="component" value="Unassembled WGS sequence"/>
</dbReference>
<dbReference type="InterPro" id="IPR027417">
    <property type="entry name" value="P-loop_NTPase"/>
</dbReference>
<reference evidence="4 5" key="1">
    <citation type="journal article" date="2021" name="Nat. Commun.">
        <title>Genetic determinants of endophytism in the Arabidopsis root mycobiome.</title>
        <authorList>
            <person name="Mesny F."/>
            <person name="Miyauchi S."/>
            <person name="Thiergart T."/>
            <person name="Pickel B."/>
            <person name="Atanasova L."/>
            <person name="Karlsson M."/>
            <person name="Huettel B."/>
            <person name="Barry K.W."/>
            <person name="Haridas S."/>
            <person name="Chen C."/>
            <person name="Bauer D."/>
            <person name="Andreopoulos W."/>
            <person name="Pangilinan J."/>
            <person name="LaButti K."/>
            <person name="Riley R."/>
            <person name="Lipzen A."/>
            <person name="Clum A."/>
            <person name="Drula E."/>
            <person name="Henrissat B."/>
            <person name="Kohler A."/>
            <person name="Grigoriev I.V."/>
            <person name="Martin F.M."/>
            <person name="Hacquard S."/>
        </authorList>
    </citation>
    <scope>NUCLEOTIDE SEQUENCE [LARGE SCALE GENOMIC DNA]</scope>
    <source>
        <strain evidence="4 5">MPI-CAGE-CH-0241</strain>
    </source>
</reference>